<dbReference type="Proteomes" id="UP000761264">
    <property type="component" value="Unassembled WGS sequence"/>
</dbReference>
<name>A0A967EUW2_9PROT</name>
<accession>A0A967EUW2</accession>
<dbReference type="EMBL" id="JAAQPH010000002">
    <property type="protein sequence ID" value="NIA67791.1"/>
    <property type="molecule type" value="Genomic_DNA"/>
</dbReference>
<sequence length="119" mass="13314">MTLFSSVLQGLGLSQREAAAFLEVRPDTVKSWGAGRNAVPDGIWSKLRELADQQTEAAQKAFDLWQDQGEPQEVEFYIAANDDEAQKKGWPCVGAQMAVARRLFEYLPDNVEILLSTRQ</sequence>
<evidence type="ECO:0000313" key="1">
    <source>
        <dbReference type="EMBL" id="NIA67791.1"/>
    </source>
</evidence>
<organism evidence="1 2">
    <name type="scientific">Pelagibius litoralis</name>
    <dbReference type="NCBI Taxonomy" id="374515"/>
    <lineage>
        <taxon>Bacteria</taxon>
        <taxon>Pseudomonadati</taxon>
        <taxon>Pseudomonadota</taxon>
        <taxon>Alphaproteobacteria</taxon>
        <taxon>Rhodospirillales</taxon>
        <taxon>Rhodovibrionaceae</taxon>
        <taxon>Pelagibius</taxon>
    </lineage>
</organism>
<protein>
    <submittedName>
        <fullName evidence="1">Uncharacterized protein</fullName>
    </submittedName>
</protein>
<proteinExistence type="predicted"/>
<dbReference type="AlphaFoldDB" id="A0A967EUW2"/>
<dbReference type="InterPro" id="IPR010982">
    <property type="entry name" value="Lambda_DNA-bd_dom_sf"/>
</dbReference>
<dbReference type="Gene3D" id="1.10.3100.10">
    <property type="entry name" value="Putative cytoplasmic protein"/>
    <property type="match status" value="1"/>
</dbReference>
<dbReference type="InterPro" id="IPR027910">
    <property type="entry name" value="YdiL_sf"/>
</dbReference>
<dbReference type="RefSeq" id="WP_167221681.1">
    <property type="nucleotide sequence ID" value="NZ_JAAQPH010000002.1"/>
</dbReference>
<dbReference type="SUPFAM" id="SSF47413">
    <property type="entry name" value="lambda repressor-like DNA-binding domains"/>
    <property type="match status" value="1"/>
</dbReference>
<keyword evidence="2" id="KW-1185">Reference proteome</keyword>
<reference evidence="1" key="1">
    <citation type="submission" date="2020-03" db="EMBL/GenBank/DDBJ databases">
        <title>Genome of Pelagibius litoralis DSM 21314T.</title>
        <authorList>
            <person name="Wang G."/>
        </authorList>
    </citation>
    <scope>NUCLEOTIDE SEQUENCE</scope>
    <source>
        <strain evidence="1">DSM 21314</strain>
    </source>
</reference>
<gene>
    <name evidence="1" type="ORF">HBA54_04235</name>
</gene>
<comment type="caution">
    <text evidence="1">The sequence shown here is derived from an EMBL/GenBank/DDBJ whole genome shotgun (WGS) entry which is preliminary data.</text>
</comment>
<evidence type="ECO:0000313" key="2">
    <source>
        <dbReference type="Proteomes" id="UP000761264"/>
    </source>
</evidence>
<dbReference type="GO" id="GO:0003677">
    <property type="term" value="F:DNA binding"/>
    <property type="evidence" value="ECO:0007669"/>
    <property type="project" value="InterPro"/>
</dbReference>